<proteinExistence type="predicted"/>
<evidence type="ECO:0000313" key="2">
    <source>
        <dbReference type="Proteomes" id="UP001206925"/>
    </source>
</evidence>
<feature type="non-terminal residue" evidence="1">
    <location>
        <position position="1"/>
    </location>
</feature>
<organism evidence="1 2">
    <name type="scientific">Ambrosia artemisiifolia</name>
    <name type="common">Common ragweed</name>
    <dbReference type="NCBI Taxonomy" id="4212"/>
    <lineage>
        <taxon>Eukaryota</taxon>
        <taxon>Viridiplantae</taxon>
        <taxon>Streptophyta</taxon>
        <taxon>Embryophyta</taxon>
        <taxon>Tracheophyta</taxon>
        <taxon>Spermatophyta</taxon>
        <taxon>Magnoliopsida</taxon>
        <taxon>eudicotyledons</taxon>
        <taxon>Gunneridae</taxon>
        <taxon>Pentapetalae</taxon>
        <taxon>asterids</taxon>
        <taxon>campanulids</taxon>
        <taxon>Asterales</taxon>
        <taxon>Asteraceae</taxon>
        <taxon>Asteroideae</taxon>
        <taxon>Heliantheae alliance</taxon>
        <taxon>Heliantheae</taxon>
        <taxon>Ambrosia</taxon>
    </lineage>
</organism>
<protein>
    <submittedName>
        <fullName evidence="1">Uncharacterized protein</fullName>
    </submittedName>
</protein>
<comment type="caution">
    <text evidence="1">The sequence shown here is derived from an EMBL/GenBank/DDBJ whole genome shotgun (WGS) entry which is preliminary data.</text>
</comment>
<dbReference type="AlphaFoldDB" id="A0AAD5CAP2"/>
<gene>
    <name evidence="1" type="ORF">M8C21_020748</name>
</gene>
<sequence>KKKRTLPDALPNQNCSPRLPLYSSTALPQHIILFLCLSKNTTATQYHHYLPLPVMRLSDHGTWFGPCLGSSNRLSSSDVGEIVDKS</sequence>
<dbReference type="Proteomes" id="UP001206925">
    <property type="component" value="Unassembled WGS sequence"/>
</dbReference>
<evidence type="ECO:0000313" key="1">
    <source>
        <dbReference type="EMBL" id="KAI7737735.1"/>
    </source>
</evidence>
<keyword evidence="2" id="KW-1185">Reference proteome</keyword>
<dbReference type="EMBL" id="JAMZMK010008963">
    <property type="protein sequence ID" value="KAI7737735.1"/>
    <property type="molecule type" value="Genomic_DNA"/>
</dbReference>
<reference evidence="1" key="1">
    <citation type="submission" date="2022-06" db="EMBL/GenBank/DDBJ databases">
        <title>Uncovering the hologenomic basis of an extraordinary plant invasion.</title>
        <authorList>
            <person name="Bieker V.C."/>
            <person name="Martin M.D."/>
            <person name="Gilbert T."/>
            <person name="Hodgins K."/>
            <person name="Battlay P."/>
            <person name="Petersen B."/>
            <person name="Wilson J."/>
        </authorList>
    </citation>
    <scope>NUCLEOTIDE SEQUENCE</scope>
    <source>
        <strain evidence="1">AA19_3_7</strain>
        <tissue evidence="1">Leaf</tissue>
    </source>
</reference>
<accession>A0AAD5CAP2</accession>
<name>A0AAD5CAP2_AMBAR</name>